<dbReference type="PANTHER" id="PTHR43229:SF2">
    <property type="entry name" value="NODULATION PROTEIN J"/>
    <property type="match status" value="1"/>
</dbReference>
<keyword evidence="5" id="KW-0046">Antibiotic resistance</keyword>
<feature type="transmembrane region" description="Helical" evidence="6">
    <location>
        <begin position="185"/>
        <end position="204"/>
    </location>
</feature>
<evidence type="ECO:0000256" key="2">
    <source>
        <dbReference type="ARBA" id="ARBA00022692"/>
    </source>
</evidence>
<name>A0ABT8GH01_9MICO</name>
<evidence type="ECO:0000259" key="7">
    <source>
        <dbReference type="PROSITE" id="PS51012"/>
    </source>
</evidence>
<keyword evidence="3 6" id="KW-1133">Transmembrane helix</keyword>
<dbReference type="InterPro" id="IPR047817">
    <property type="entry name" value="ABC2_TM_bact-type"/>
</dbReference>
<dbReference type="PIRSF" id="PIRSF006648">
    <property type="entry name" value="DrrB"/>
    <property type="match status" value="1"/>
</dbReference>
<accession>A0ABT8GH01</accession>
<comment type="caution">
    <text evidence="8">The sequence shown here is derived from an EMBL/GenBank/DDBJ whole genome shotgun (WGS) entry which is preliminary data.</text>
</comment>
<keyword evidence="2 6" id="KW-0812">Transmembrane</keyword>
<reference evidence="8" key="1">
    <citation type="submission" date="2023-06" db="EMBL/GenBank/DDBJ databases">
        <title>Egi l300058.</title>
        <authorList>
            <person name="Gao L."/>
            <person name="Fang B.-Z."/>
            <person name="Li W.-J."/>
        </authorList>
    </citation>
    <scope>NUCLEOTIDE SEQUENCE</scope>
    <source>
        <strain evidence="8">EGI L300058</strain>
    </source>
</reference>
<dbReference type="InterPro" id="IPR000412">
    <property type="entry name" value="ABC_2_transport"/>
</dbReference>
<feature type="transmembrane region" description="Helical" evidence="6">
    <location>
        <begin position="71"/>
        <end position="95"/>
    </location>
</feature>
<feature type="transmembrane region" description="Helical" evidence="6">
    <location>
        <begin position="42"/>
        <end position="65"/>
    </location>
</feature>
<evidence type="ECO:0000313" key="8">
    <source>
        <dbReference type="EMBL" id="MDN4480716.1"/>
    </source>
</evidence>
<proteinExistence type="inferred from homology"/>
<evidence type="ECO:0000256" key="6">
    <source>
        <dbReference type="RuleBase" id="RU361157"/>
    </source>
</evidence>
<evidence type="ECO:0000256" key="5">
    <source>
        <dbReference type="ARBA" id="ARBA00023251"/>
    </source>
</evidence>
<evidence type="ECO:0000256" key="1">
    <source>
        <dbReference type="ARBA" id="ARBA00004141"/>
    </source>
</evidence>
<sequence>MTTESVTRAIDIIPRGPVDVFRHSWVLAKRSLVKTWRTPEGLIDVTLSPIMFTLLFTYIFGGAIAGSASDYLVFLIPGIIGQNIAFASVGIGIQLNSDMAKGIFDRFRALPISRIAPLLGAALGDVVRYVLLITIMVGTGYVLGYRIATDVVSFLAGCLLAILFALCLAWAPMLVGLIARSERSVQGIVFMTLFPLTFASSAFVDPSTMPGWLEAFSNANPLTHLIESLRALWGGMGEWQTHVAWTLAWCVGLVVVFAPLAIRAYNRRA</sequence>
<evidence type="ECO:0000256" key="4">
    <source>
        <dbReference type="ARBA" id="ARBA00023136"/>
    </source>
</evidence>
<dbReference type="Proteomes" id="UP001172708">
    <property type="component" value="Unassembled WGS sequence"/>
</dbReference>
<feature type="transmembrane region" description="Helical" evidence="6">
    <location>
        <begin position="154"/>
        <end position="178"/>
    </location>
</feature>
<dbReference type="PANTHER" id="PTHR43229">
    <property type="entry name" value="NODULATION PROTEIN J"/>
    <property type="match status" value="1"/>
</dbReference>
<comment type="subcellular location">
    <subcellularLocation>
        <location evidence="6">Cell membrane</location>
        <topology evidence="6">Multi-pass membrane protein</topology>
    </subcellularLocation>
    <subcellularLocation>
        <location evidence="1">Membrane</location>
        <topology evidence="1">Multi-pass membrane protein</topology>
    </subcellularLocation>
</comment>
<protein>
    <recommendedName>
        <fullName evidence="6">Transport permease protein</fullName>
    </recommendedName>
</protein>
<dbReference type="InterPro" id="IPR051784">
    <property type="entry name" value="Nod_factor_ABC_transporter"/>
</dbReference>
<feature type="transmembrane region" description="Helical" evidence="6">
    <location>
        <begin position="242"/>
        <end position="262"/>
    </location>
</feature>
<dbReference type="InterPro" id="IPR013525">
    <property type="entry name" value="ABC2_TM"/>
</dbReference>
<dbReference type="EMBL" id="JAUHQA010000001">
    <property type="protein sequence ID" value="MDN4480716.1"/>
    <property type="molecule type" value="Genomic_DNA"/>
</dbReference>
<dbReference type="PROSITE" id="PS51012">
    <property type="entry name" value="ABC_TM2"/>
    <property type="match status" value="1"/>
</dbReference>
<organism evidence="8 9">
    <name type="scientific">Demequina muriae</name>
    <dbReference type="NCBI Taxonomy" id="3051664"/>
    <lineage>
        <taxon>Bacteria</taxon>
        <taxon>Bacillati</taxon>
        <taxon>Actinomycetota</taxon>
        <taxon>Actinomycetes</taxon>
        <taxon>Micrococcales</taxon>
        <taxon>Demequinaceae</taxon>
        <taxon>Demequina</taxon>
    </lineage>
</organism>
<evidence type="ECO:0000313" key="9">
    <source>
        <dbReference type="Proteomes" id="UP001172708"/>
    </source>
</evidence>
<dbReference type="RefSeq" id="WP_301142171.1">
    <property type="nucleotide sequence ID" value="NZ_JAUHQA010000001.1"/>
</dbReference>
<dbReference type="Pfam" id="PF01061">
    <property type="entry name" value="ABC2_membrane"/>
    <property type="match status" value="1"/>
</dbReference>
<evidence type="ECO:0000256" key="3">
    <source>
        <dbReference type="ARBA" id="ARBA00022989"/>
    </source>
</evidence>
<feature type="domain" description="ABC transmembrane type-2" evidence="7">
    <location>
        <begin position="40"/>
        <end position="268"/>
    </location>
</feature>
<keyword evidence="4 6" id="KW-0472">Membrane</keyword>
<comment type="similarity">
    <text evidence="6">Belongs to the ABC-2 integral membrane protein family.</text>
</comment>
<keyword evidence="6" id="KW-1003">Cell membrane</keyword>
<keyword evidence="6" id="KW-0813">Transport</keyword>
<keyword evidence="9" id="KW-1185">Reference proteome</keyword>
<gene>
    <name evidence="8" type="ORF">QQX02_07260</name>
</gene>
<feature type="transmembrane region" description="Helical" evidence="6">
    <location>
        <begin position="116"/>
        <end position="142"/>
    </location>
</feature>